<organism evidence="1 2">
    <name type="scientific">[Candida] jaroonii</name>
    <dbReference type="NCBI Taxonomy" id="467808"/>
    <lineage>
        <taxon>Eukaryota</taxon>
        <taxon>Fungi</taxon>
        <taxon>Dikarya</taxon>
        <taxon>Ascomycota</taxon>
        <taxon>Saccharomycotina</taxon>
        <taxon>Pichiomycetes</taxon>
        <taxon>Debaryomycetaceae</taxon>
        <taxon>Yamadazyma</taxon>
    </lineage>
</organism>
<proteinExistence type="predicted"/>
<keyword evidence="2" id="KW-1185">Reference proteome</keyword>
<dbReference type="Proteomes" id="UP001152531">
    <property type="component" value="Unassembled WGS sequence"/>
</dbReference>
<evidence type="ECO:0000313" key="2">
    <source>
        <dbReference type="Proteomes" id="UP001152531"/>
    </source>
</evidence>
<evidence type="ECO:0000313" key="1">
    <source>
        <dbReference type="EMBL" id="CAH6721880.1"/>
    </source>
</evidence>
<reference evidence="1" key="1">
    <citation type="submission" date="2022-06" db="EMBL/GenBank/DDBJ databases">
        <authorList>
            <person name="Legras J.-L."/>
            <person name="Devillers H."/>
            <person name="Grondin C."/>
        </authorList>
    </citation>
    <scope>NUCLEOTIDE SEQUENCE</scope>
    <source>
        <strain evidence="1">CLIB 1444</strain>
    </source>
</reference>
<accession>A0ACA9YAK6</accession>
<comment type="caution">
    <text evidence="1">The sequence shown here is derived from an EMBL/GenBank/DDBJ whole genome shotgun (WGS) entry which is preliminary data.</text>
</comment>
<name>A0ACA9YAK6_9ASCO</name>
<protein>
    <submittedName>
        <fullName evidence="1">Uncharacterized protein</fullName>
    </submittedName>
</protein>
<gene>
    <name evidence="1" type="ORF">CLIB1444_07S04522</name>
</gene>
<sequence length="314" mass="37710">MKELVKHLGLIPQQDPTVISTVNKLRSLFIWMVLIIFLWHYHMVSFWCSVMSYSFPETSINVKRKACSWFWDLTIYFMNLNGITYTISGDRINSESAVFLSNHQSLVDHLAVNYLARYSYFVNNDIEIPMVNFFTWFLIWKIPTLRILINLAKNDENWELDTSLAEIFFDKLLNSRKVEWLVLFPEVNIFTQESCYLQKLQSEKFYLPIFNNVLYPRFSSFFNVISMINSKNNYKFNNLYDLTIFYYKVNEDNEKTYFSPSLLEIFGSNDKITINIDVKFKNLTRVSHNRPKLERWLEKDWIEKDNFLQQNYQT</sequence>
<dbReference type="EMBL" id="CALSDN010000007">
    <property type="protein sequence ID" value="CAH6721880.1"/>
    <property type="molecule type" value="Genomic_DNA"/>
</dbReference>